<reference evidence="3 4" key="1">
    <citation type="submission" date="2020-08" db="EMBL/GenBank/DDBJ databases">
        <authorList>
            <person name="Hejnol A."/>
        </authorList>
    </citation>
    <scope>NUCLEOTIDE SEQUENCE [LARGE SCALE GENOMIC DNA]</scope>
</reference>
<accession>A0A7I8VMZ7</accession>
<dbReference type="AlphaFoldDB" id="A0A7I8VMZ7"/>
<dbReference type="GO" id="GO:0005743">
    <property type="term" value="C:mitochondrial inner membrane"/>
    <property type="evidence" value="ECO:0007669"/>
    <property type="project" value="UniProtKB-SubCell"/>
</dbReference>
<keyword evidence="1" id="KW-1015">Disulfide bond</keyword>
<keyword evidence="4" id="KW-1185">Reference proteome</keyword>
<comment type="domain">
    <text evidence="1">The twin CX3C motif contains 4 conserved Cys residues that form 2 disulfide bonds in the mitochondrial intermembrane space.</text>
</comment>
<dbReference type="Pfam" id="PF02953">
    <property type="entry name" value="zf-Tim10_DDP"/>
    <property type="match status" value="1"/>
</dbReference>
<comment type="similarity">
    <text evidence="1">Belongs to the small Tim family.</text>
</comment>
<dbReference type="Gene3D" id="1.10.287.810">
    <property type="entry name" value="Mitochondrial import inner membrane translocase subunit tim13 like domains"/>
    <property type="match status" value="1"/>
</dbReference>
<dbReference type="SUPFAM" id="SSF144122">
    <property type="entry name" value="Tim10-like"/>
    <property type="match status" value="1"/>
</dbReference>
<comment type="caution">
    <text evidence="3">The sequence shown here is derived from an EMBL/GenBank/DDBJ whole genome shotgun (WGS) entry which is preliminary data.</text>
</comment>
<dbReference type="OrthoDB" id="344165at2759"/>
<dbReference type="InterPro" id="IPR004217">
    <property type="entry name" value="Tim10-like"/>
</dbReference>
<name>A0A7I8VMZ7_9ANNE</name>
<gene>
    <name evidence="3" type="ORF">DGYR_LOCUS6163</name>
</gene>
<dbReference type="GO" id="GO:0015031">
    <property type="term" value="P:protein transport"/>
    <property type="evidence" value="ECO:0007669"/>
    <property type="project" value="UniProtKB-KW"/>
</dbReference>
<evidence type="ECO:0000259" key="2">
    <source>
        <dbReference type="Pfam" id="PF02953"/>
    </source>
</evidence>
<dbReference type="InterPro" id="IPR035427">
    <property type="entry name" value="Tim10-like_dom_sf"/>
</dbReference>
<keyword evidence="1" id="KW-0472">Membrane</keyword>
<keyword evidence="1" id="KW-0143">Chaperone</keyword>
<dbReference type="Proteomes" id="UP000549394">
    <property type="component" value="Unassembled WGS sequence"/>
</dbReference>
<comment type="subunit">
    <text evidence="1">Heterohexamer.</text>
</comment>
<organism evidence="3 4">
    <name type="scientific">Dimorphilus gyrociliatus</name>
    <dbReference type="NCBI Taxonomy" id="2664684"/>
    <lineage>
        <taxon>Eukaryota</taxon>
        <taxon>Metazoa</taxon>
        <taxon>Spiralia</taxon>
        <taxon>Lophotrochozoa</taxon>
        <taxon>Annelida</taxon>
        <taxon>Polychaeta</taxon>
        <taxon>Polychaeta incertae sedis</taxon>
        <taxon>Dinophilidae</taxon>
        <taxon>Dimorphilus</taxon>
    </lineage>
</organism>
<evidence type="ECO:0000313" key="4">
    <source>
        <dbReference type="Proteomes" id="UP000549394"/>
    </source>
</evidence>
<dbReference type="EMBL" id="CAJFCJ010000007">
    <property type="protein sequence ID" value="CAD5117658.1"/>
    <property type="molecule type" value="Genomic_DNA"/>
</dbReference>
<keyword evidence="1" id="KW-0653">Protein transport</keyword>
<evidence type="ECO:0000256" key="1">
    <source>
        <dbReference type="RuleBase" id="RU367043"/>
    </source>
</evidence>
<comment type="subcellular location">
    <subcellularLocation>
        <location evidence="1">Mitochondrion inner membrane</location>
        <topology evidence="1">Peripheral membrane protein</topology>
        <orientation evidence="1">Intermembrane side</orientation>
    </subcellularLocation>
</comment>
<keyword evidence="1" id="KW-0813">Transport</keyword>
<comment type="function">
    <text evidence="1">Mitochondrial intermembrane chaperone that participates in the import and insertion of some multi-pass transmembrane proteins into the mitochondrial inner membrane. Also required for the transfer of beta-barrel precursors from the TOM complex to the sorting and assembly machinery (SAM complex) of the outer membrane. Acts as a chaperone-like protein that protects the hydrophobic precursors from aggregation and guide them through the mitochondrial intermembrane space.</text>
</comment>
<keyword evidence="1" id="KW-0496">Mitochondrion</keyword>
<evidence type="ECO:0000313" key="3">
    <source>
        <dbReference type="EMBL" id="CAD5117658.1"/>
    </source>
</evidence>
<keyword evidence="1" id="KW-0999">Mitochondrion inner membrane</keyword>
<feature type="domain" description="Tim10-like" evidence="2">
    <location>
        <begin position="18"/>
        <end position="80"/>
    </location>
</feature>
<proteinExistence type="inferred from homology"/>
<protein>
    <recommendedName>
        <fullName evidence="1">Mitochondrial import inner membrane translocase subunit</fullName>
    </recommendedName>
</protein>
<sequence>MSFDMPTKSNNVDHEMQQFLMAEQQKAQIQQQLHALTDVCWEKCMDKPRDKLDYRTESCISNCVERFMDTTKAIGVRLQQKYKEM</sequence>
<keyword evidence="1" id="KW-0811">Translocation</keyword>